<evidence type="ECO:0000313" key="2">
    <source>
        <dbReference type="EMBL" id="CAF9904828.1"/>
    </source>
</evidence>
<feature type="chain" id="PRO_5034197239" evidence="1">
    <location>
        <begin position="28"/>
        <end position="81"/>
    </location>
</feature>
<dbReference type="AlphaFoldDB" id="A0A8H3EHT8"/>
<feature type="signal peptide" evidence="1">
    <location>
        <begin position="1"/>
        <end position="27"/>
    </location>
</feature>
<reference evidence="2" key="1">
    <citation type="submission" date="2021-03" db="EMBL/GenBank/DDBJ databases">
        <authorList>
            <person name="Tagirdzhanova G."/>
        </authorList>
    </citation>
    <scope>NUCLEOTIDE SEQUENCE</scope>
</reference>
<name>A0A8H3EHT8_9LECA</name>
<organism evidence="2 3">
    <name type="scientific">Heterodermia speciosa</name>
    <dbReference type="NCBI Taxonomy" id="116794"/>
    <lineage>
        <taxon>Eukaryota</taxon>
        <taxon>Fungi</taxon>
        <taxon>Dikarya</taxon>
        <taxon>Ascomycota</taxon>
        <taxon>Pezizomycotina</taxon>
        <taxon>Lecanoromycetes</taxon>
        <taxon>OSLEUM clade</taxon>
        <taxon>Lecanoromycetidae</taxon>
        <taxon>Caliciales</taxon>
        <taxon>Physciaceae</taxon>
        <taxon>Heterodermia</taxon>
    </lineage>
</organism>
<evidence type="ECO:0000313" key="3">
    <source>
        <dbReference type="Proteomes" id="UP000664521"/>
    </source>
</evidence>
<comment type="caution">
    <text evidence="2">The sequence shown here is derived from an EMBL/GenBank/DDBJ whole genome shotgun (WGS) entry which is preliminary data.</text>
</comment>
<accession>A0A8H3EHT8</accession>
<protein>
    <submittedName>
        <fullName evidence="2">Uncharacterized protein</fullName>
    </submittedName>
</protein>
<dbReference type="EMBL" id="CAJPDS010000003">
    <property type="protein sequence ID" value="CAF9904828.1"/>
    <property type="molecule type" value="Genomic_DNA"/>
</dbReference>
<sequence>MPTTTTFFRRFATLLSTGLLLAHSANAAVLNPKTLLVRDGSLLPRQQPCQKATLDVSEDKIIQDTCGSNPQNNYSQCHDQL</sequence>
<keyword evidence="1" id="KW-0732">Signal</keyword>
<dbReference type="Proteomes" id="UP000664521">
    <property type="component" value="Unassembled WGS sequence"/>
</dbReference>
<evidence type="ECO:0000256" key="1">
    <source>
        <dbReference type="SAM" id="SignalP"/>
    </source>
</evidence>
<keyword evidence="3" id="KW-1185">Reference proteome</keyword>
<gene>
    <name evidence="2" type="ORF">HETSPECPRED_004798</name>
</gene>
<proteinExistence type="predicted"/>